<accession>A0A6M3ZQB2</accession>
<name>A0A6M3ZQB2_9BURK</name>
<dbReference type="SUPFAM" id="SSF48452">
    <property type="entry name" value="TPR-like"/>
    <property type="match status" value="2"/>
</dbReference>
<dbReference type="EMBL" id="CP008956">
    <property type="protein sequence ID" value="QJQ00758.1"/>
    <property type="molecule type" value="Genomic_DNA"/>
</dbReference>
<feature type="repeat" description="TPR" evidence="1">
    <location>
        <begin position="96"/>
        <end position="129"/>
    </location>
</feature>
<evidence type="ECO:0000256" key="1">
    <source>
        <dbReference type="PROSITE-ProRule" id="PRU00339"/>
    </source>
</evidence>
<dbReference type="AlphaFoldDB" id="A0A6M3ZQB2"/>
<feature type="region of interest" description="Disordered" evidence="2">
    <location>
        <begin position="1"/>
        <end position="20"/>
    </location>
</feature>
<keyword evidence="3" id="KW-0808">Transferase</keyword>
<dbReference type="Pfam" id="PF13424">
    <property type="entry name" value="TPR_12"/>
    <property type="match status" value="1"/>
</dbReference>
<dbReference type="Pfam" id="PF13181">
    <property type="entry name" value="TPR_8"/>
    <property type="match status" value="1"/>
</dbReference>
<dbReference type="PANTHER" id="PTHR44809:SF1">
    <property type="entry name" value="PROTEIN O-MANNOSYL-TRANSFERASE TMTC1"/>
    <property type="match status" value="1"/>
</dbReference>
<dbReference type="PROSITE" id="PS50293">
    <property type="entry name" value="TPR_REGION"/>
    <property type="match status" value="2"/>
</dbReference>
<proteinExistence type="predicted"/>
<feature type="repeat" description="TPR" evidence="1">
    <location>
        <begin position="301"/>
        <end position="334"/>
    </location>
</feature>
<evidence type="ECO:0000313" key="4">
    <source>
        <dbReference type="Proteomes" id="UP000501648"/>
    </source>
</evidence>
<dbReference type="Pfam" id="PF13176">
    <property type="entry name" value="TPR_7"/>
    <property type="match status" value="1"/>
</dbReference>
<dbReference type="InterPro" id="IPR011990">
    <property type="entry name" value="TPR-like_helical_dom_sf"/>
</dbReference>
<dbReference type="GO" id="GO:0016740">
    <property type="term" value="F:transferase activity"/>
    <property type="evidence" value="ECO:0007669"/>
    <property type="project" value="UniProtKB-KW"/>
</dbReference>
<feature type="repeat" description="TPR" evidence="1">
    <location>
        <begin position="232"/>
        <end position="265"/>
    </location>
</feature>
<sequence length="662" mass="74590">MSTRKSSKKHGKPTPIPAPAAAKSNLQDLLDVRKCLDLLDNRKTDEAKALCTAVLARAPKLVFANHARGLIAMQEGKFAEAEQYLRLAIEADPNNAEYIGNLASSILSQDRIDEAIALYEQAISIDKENRAARIGLANALHEKNDPDASIAYFEDAVKREPNAPGPLSHLGRALVEARRFEEAVATILKSLELQINFAPSHTALGEAFHAMEMYKEAVESHKTAVLLDPQDTYAHNKIADSYLKLNKIEQAHEHMLRVIEIAPKDPNSYVKLGSSYFSTGDRFDDAMRMFNKALELDPKYALTYNNIGAIQHDHGDTDDAIANFRKALELRPNYPTAKHNLALSLLLQGQFKEGWEYHEMRLVTKERAHVYRLIHKLFDIIPKWDGKSSLAGKYILLMHEQGFGDSIQFLRYVRLVIEQGARVAVHVKNPLYRLFQSFTPEVTLVRESDPLPPCDCAYVLMSLPHAMRTHTIDDIPRYPEGYLAADPILASTWREKISRLTKSSEHLRVGVVWGGNPEHGNDRHRSIPLDKFKQLFDLPKVEFYSLQKGKPLEDLKALPPGLPVFNLGDECEDFADTAAAISNLDLVISVDTSVVHLAGAMSHPTWVLLPHIPDWRWLTEREDSPWYPSMHLFRQPALNDWNSVLKTVGEKLIVLQQKKAQG</sequence>
<dbReference type="PANTHER" id="PTHR44809">
    <property type="match status" value="1"/>
</dbReference>
<dbReference type="Pfam" id="PF13432">
    <property type="entry name" value="TPR_16"/>
    <property type="match status" value="2"/>
</dbReference>
<feature type="repeat" description="TPR" evidence="1">
    <location>
        <begin position="198"/>
        <end position="231"/>
    </location>
</feature>
<dbReference type="PROSITE" id="PS50005">
    <property type="entry name" value="TPR"/>
    <property type="match status" value="6"/>
</dbReference>
<dbReference type="SMART" id="SM00028">
    <property type="entry name" value="TPR"/>
    <property type="match status" value="8"/>
</dbReference>
<feature type="repeat" description="TPR" evidence="1">
    <location>
        <begin position="62"/>
        <end position="95"/>
    </location>
</feature>
<evidence type="ECO:0000313" key="3">
    <source>
        <dbReference type="EMBL" id="QJQ00758.1"/>
    </source>
</evidence>
<dbReference type="InterPro" id="IPR052943">
    <property type="entry name" value="TMTC_O-mannosyl-trnsfr"/>
</dbReference>
<gene>
    <name evidence="3" type="ORF">C798_11105</name>
</gene>
<protein>
    <submittedName>
        <fullName evidence="3">Glycosyltransferase</fullName>
    </submittedName>
</protein>
<dbReference type="Proteomes" id="UP000501648">
    <property type="component" value="Chromosome"/>
</dbReference>
<dbReference type="RefSeq" id="WP_017450960.1">
    <property type="nucleotide sequence ID" value="NZ_CP008956.1"/>
</dbReference>
<dbReference type="SUPFAM" id="SSF53756">
    <property type="entry name" value="UDP-Glycosyltransferase/glycogen phosphorylase"/>
    <property type="match status" value="1"/>
</dbReference>
<reference evidence="3 4" key="1">
    <citation type="journal article" date="2012" name="J. Bacteriol.">
        <title>Genome sequence of the pathogenic Herbaspirillum seropedicae strain Os34, isolated from rice roots.</title>
        <authorList>
            <person name="Ye W."/>
            <person name="Ye S."/>
            <person name="Liu J."/>
            <person name="Chang S."/>
            <person name="Chen M."/>
            <person name="Zhu B."/>
            <person name="Guo L."/>
            <person name="An Q."/>
        </authorList>
    </citation>
    <scope>NUCLEOTIDE SEQUENCE [LARGE SCALE GENOMIC DNA]</scope>
    <source>
        <strain evidence="3 4">Os34</strain>
    </source>
</reference>
<dbReference type="Gene3D" id="1.25.40.10">
    <property type="entry name" value="Tetratricopeptide repeat domain"/>
    <property type="match status" value="2"/>
</dbReference>
<feature type="repeat" description="TPR" evidence="1">
    <location>
        <begin position="266"/>
        <end position="300"/>
    </location>
</feature>
<organism evidence="3 4">
    <name type="scientific">Herbaspirillum rubrisubalbicans Os34</name>
    <dbReference type="NCBI Taxonomy" id="1235827"/>
    <lineage>
        <taxon>Bacteria</taxon>
        <taxon>Pseudomonadati</taxon>
        <taxon>Pseudomonadota</taxon>
        <taxon>Betaproteobacteria</taxon>
        <taxon>Burkholderiales</taxon>
        <taxon>Oxalobacteraceae</taxon>
        <taxon>Herbaspirillum</taxon>
    </lineage>
</organism>
<keyword evidence="1" id="KW-0802">TPR repeat</keyword>
<dbReference type="Gene3D" id="3.40.50.2000">
    <property type="entry name" value="Glycogen Phosphorylase B"/>
    <property type="match status" value="1"/>
</dbReference>
<dbReference type="InterPro" id="IPR019734">
    <property type="entry name" value="TPR_rpt"/>
</dbReference>
<evidence type="ECO:0000256" key="2">
    <source>
        <dbReference type="SAM" id="MobiDB-lite"/>
    </source>
</evidence>
<feature type="compositionally biased region" description="Basic residues" evidence="2">
    <location>
        <begin position="1"/>
        <end position="12"/>
    </location>
</feature>